<feature type="chain" id="PRO_5027898386" evidence="5">
    <location>
        <begin position="24"/>
        <end position="283"/>
    </location>
</feature>
<dbReference type="PANTHER" id="PTHR24373:SF275">
    <property type="entry name" value="TIR DOMAIN-CONTAINING PROTEIN"/>
    <property type="match status" value="1"/>
</dbReference>
<gene>
    <name evidence="6" type="ORF">MENT_LOCUS10246</name>
</gene>
<dbReference type="InterPro" id="IPR032675">
    <property type="entry name" value="LRR_dom_sf"/>
</dbReference>
<evidence type="ECO:0000256" key="5">
    <source>
        <dbReference type="SAM" id="SignalP"/>
    </source>
</evidence>
<organism evidence="6 7">
    <name type="scientific">Meloidogyne enterolobii</name>
    <name type="common">Root-knot nematode worm</name>
    <name type="synonym">Meloidogyne mayaguensis</name>
    <dbReference type="NCBI Taxonomy" id="390850"/>
    <lineage>
        <taxon>Eukaryota</taxon>
        <taxon>Metazoa</taxon>
        <taxon>Ecdysozoa</taxon>
        <taxon>Nematoda</taxon>
        <taxon>Chromadorea</taxon>
        <taxon>Rhabditida</taxon>
        <taxon>Tylenchina</taxon>
        <taxon>Tylenchomorpha</taxon>
        <taxon>Tylenchoidea</taxon>
        <taxon>Meloidogynidae</taxon>
        <taxon>Meloidogyninae</taxon>
        <taxon>Meloidogyne</taxon>
    </lineage>
</organism>
<evidence type="ECO:0000313" key="6">
    <source>
        <dbReference type="EMBL" id="CAD2151057.1"/>
    </source>
</evidence>
<dbReference type="AlphaFoldDB" id="A0A6V7UBI5"/>
<evidence type="ECO:0000256" key="3">
    <source>
        <dbReference type="ARBA" id="ARBA00022737"/>
    </source>
</evidence>
<keyword evidence="4" id="KW-0175">Coiled coil</keyword>
<dbReference type="InterPro" id="IPR001611">
    <property type="entry name" value="Leu-rich_rpt"/>
</dbReference>
<keyword evidence="1" id="KW-0433">Leucine-rich repeat</keyword>
<accession>A0A6V7UBI5</accession>
<dbReference type="Gene3D" id="3.80.10.10">
    <property type="entry name" value="Ribonuclease Inhibitor"/>
    <property type="match status" value="2"/>
</dbReference>
<feature type="signal peptide" evidence="5">
    <location>
        <begin position="1"/>
        <end position="23"/>
    </location>
</feature>
<dbReference type="InterPro" id="IPR003591">
    <property type="entry name" value="Leu-rich_rpt_typical-subtyp"/>
</dbReference>
<dbReference type="SUPFAM" id="SSF52047">
    <property type="entry name" value="RNI-like"/>
    <property type="match status" value="1"/>
</dbReference>
<dbReference type="Proteomes" id="UP000580250">
    <property type="component" value="Unassembled WGS sequence"/>
</dbReference>
<dbReference type="OrthoDB" id="10022853at2759"/>
<dbReference type="Pfam" id="PF13855">
    <property type="entry name" value="LRR_8"/>
    <property type="match status" value="1"/>
</dbReference>
<dbReference type="SMART" id="SM00369">
    <property type="entry name" value="LRR_TYP"/>
    <property type="match status" value="4"/>
</dbReference>
<protein>
    <submittedName>
        <fullName evidence="6">Uncharacterized protein</fullName>
    </submittedName>
</protein>
<evidence type="ECO:0000256" key="4">
    <source>
        <dbReference type="SAM" id="Coils"/>
    </source>
</evidence>
<reference evidence="6 7" key="1">
    <citation type="submission" date="2020-08" db="EMBL/GenBank/DDBJ databases">
        <authorList>
            <person name="Koutsovoulos G."/>
            <person name="Danchin GJ E."/>
        </authorList>
    </citation>
    <scope>NUCLEOTIDE SEQUENCE [LARGE SCALE GENOMIC DNA]</scope>
</reference>
<dbReference type="EMBL" id="CAJEWN010000047">
    <property type="protein sequence ID" value="CAD2151057.1"/>
    <property type="molecule type" value="Genomic_DNA"/>
</dbReference>
<keyword evidence="2 5" id="KW-0732">Signal</keyword>
<evidence type="ECO:0000313" key="7">
    <source>
        <dbReference type="Proteomes" id="UP000580250"/>
    </source>
</evidence>
<evidence type="ECO:0000256" key="1">
    <source>
        <dbReference type="ARBA" id="ARBA00022614"/>
    </source>
</evidence>
<feature type="coiled-coil region" evidence="4">
    <location>
        <begin position="39"/>
        <end position="68"/>
    </location>
</feature>
<dbReference type="InterPro" id="IPR050328">
    <property type="entry name" value="Dev_Immune_Receptor"/>
</dbReference>
<name>A0A6V7UBI5_MELEN</name>
<dbReference type="PROSITE" id="PS51450">
    <property type="entry name" value="LRR"/>
    <property type="match status" value="1"/>
</dbReference>
<dbReference type="PANTHER" id="PTHR24373">
    <property type="entry name" value="SLIT RELATED LEUCINE-RICH REPEAT NEURONAL PROTEIN"/>
    <property type="match status" value="1"/>
</dbReference>
<proteinExistence type="predicted"/>
<comment type="caution">
    <text evidence="6">The sequence shown here is derived from an EMBL/GenBank/DDBJ whole genome shotgun (WGS) entry which is preliminary data.</text>
</comment>
<sequence>MFLIFIWAPFLFQFILITWLAAACRTPINKSTLWANCKCQEIEKENDEEEEEENILFEEEEKEEKNKNNKIKIINNYLNCNEEDWLELPLLNEIWEKKEGNLLNLQQPNNINILTIKNTKIRSLGQDVFRTEPKIQKLDLSQNKIEILNANTFRGLEANLLELILKSNKFHSPSLEWLPSFTHLQNLEKLNLEDNKIENFEDFLFNIKLNNLQFLHLDFNKISTINISTTTNNLINNNFPSLQVLTLSNNLIEFVNFEHFPKTIGFVDLSNNLIKNVFFNLFI</sequence>
<evidence type="ECO:0000256" key="2">
    <source>
        <dbReference type="ARBA" id="ARBA00022729"/>
    </source>
</evidence>
<keyword evidence="3" id="KW-0677">Repeat</keyword>